<protein>
    <submittedName>
        <fullName evidence="2">Uncharacterized protein</fullName>
    </submittedName>
</protein>
<dbReference type="AlphaFoldDB" id="A0A8H7P4A1"/>
<gene>
    <name evidence="2" type="ORF">IEO21_04371</name>
</gene>
<accession>A0A8H7P4A1</accession>
<dbReference type="EMBL" id="JADOXO010000064">
    <property type="protein sequence ID" value="KAF9815787.1"/>
    <property type="molecule type" value="Genomic_DNA"/>
</dbReference>
<feature type="region of interest" description="Disordered" evidence="1">
    <location>
        <begin position="89"/>
        <end position="128"/>
    </location>
</feature>
<evidence type="ECO:0000313" key="2">
    <source>
        <dbReference type="EMBL" id="KAF9815787.1"/>
    </source>
</evidence>
<reference evidence="2" key="2">
    <citation type="journal article" name="Front. Microbiol.">
        <title>Degradative Capacity of Two Strains of Rhodonia placenta: From Phenotype to Genotype.</title>
        <authorList>
            <person name="Kolle M."/>
            <person name="Horta M.A.C."/>
            <person name="Nowrousian M."/>
            <person name="Ohm R.A."/>
            <person name="Benz J.P."/>
            <person name="Pilgard A."/>
        </authorList>
    </citation>
    <scope>NUCLEOTIDE SEQUENCE</scope>
    <source>
        <strain evidence="2">FPRL280</strain>
    </source>
</reference>
<evidence type="ECO:0000313" key="3">
    <source>
        <dbReference type="Proteomes" id="UP000639403"/>
    </source>
</evidence>
<reference evidence="2" key="1">
    <citation type="submission" date="2020-11" db="EMBL/GenBank/DDBJ databases">
        <authorList>
            <person name="Koelle M."/>
            <person name="Horta M.A.C."/>
            <person name="Nowrousian M."/>
            <person name="Ohm R.A."/>
            <person name="Benz P."/>
            <person name="Pilgard A."/>
        </authorList>
    </citation>
    <scope>NUCLEOTIDE SEQUENCE</scope>
    <source>
        <strain evidence="2">FPRL280</strain>
    </source>
</reference>
<evidence type="ECO:0000256" key="1">
    <source>
        <dbReference type="SAM" id="MobiDB-lite"/>
    </source>
</evidence>
<organism evidence="2 3">
    <name type="scientific">Rhodonia placenta</name>
    <dbReference type="NCBI Taxonomy" id="104341"/>
    <lineage>
        <taxon>Eukaryota</taxon>
        <taxon>Fungi</taxon>
        <taxon>Dikarya</taxon>
        <taxon>Basidiomycota</taxon>
        <taxon>Agaricomycotina</taxon>
        <taxon>Agaricomycetes</taxon>
        <taxon>Polyporales</taxon>
        <taxon>Adustoporiaceae</taxon>
        <taxon>Rhodonia</taxon>
    </lineage>
</organism>
<sequence length="146" mass="15979">MFTIEGDFGSTASCDNIECTRVSAKDTSLDEGPSTAQPNLTRDQMLEDRAQTAVAIYLRPKLSSTRYEGNAARRFVEQRLVRETAHTAKMYSLSQHPTSRMSRATNLDGGNGGRGGRGGKKRGVGESWSRRAEIYSTPCVTARLST</sequence>
<comment type="caution">
    <text evidence="2">The sequence shown here is derived from an EMBL/GenBank/DDBJ whole genome shotgun (WGS) entry which is preliminary data.</text>
</comment>
<dbReference type="Proteomes" id="UP000639403">
    <property type="component" value="Unassembled WGS sequence"/>
</dbReference>
<feature type="compositionally biased region" description="Polar residues" evidence="1">
    <location>
        <begin position="92"/>
        <end position="105"/>
    </location>
</feature>
<proteinExistence type="predicted"/>
<name>A0A8H7P4A1_9APHY</name>